<reference evidence="1 2" key="1">
    <citation type="submission" date="2015-08" db="EMBL/GenBank/DDBJ databases">
        <title>Next Generation Sequencing and Analysis of the Genome of Puccinia sorghi L Schw, the Causal Agent of Maize Common Rust.</title>
        <authorList>
            <person name="Rochi L."/>
            <person name="Burguener G."/>
            <person name="Darino M."/>
            <person name="Turjanski A."/>
            <person name="Kreff E."/>
            <person name="Dieguez M.J."/>
            <person name="Sacco F."/>
        </authorList>
    </citation>
    <scope>NUCLEOTIDE SEQUENCE [LARGE SCALE GENOMIC DNA]</scope>
    <source>
        <strain evidence="1 2">RO10H11247</strain>
    </source>
</reference>
<evidence type="ECO:0000313" key="1">
    <source>
        <dbReference type="EMBL" id="KNZ60184.1"/>
    </source>
</evidence>
<dbReference type="STRING" id="27349.A0A0L6VHJ0"/>
<dbReference type="OrthoDB" id="1715602at2759"/>
<protein>
    <recommendedName>
        <fullName evidence="3">HAT C-terminal dimerisation domain-containing protein</fullName>
    </recommendedName>
</protein>
<organism evidence="1 2">
    <name type="scientific">Puccinia sorghi</name>
    <dbReference type="NCBI Taxonomy" id="27349"/>
    <lineage>
        <taxon>Eukaryota</taxon>
        <taxon>Fungi</taxon>
        <taxon>Dikarya</taxon>
        <taxon>Basidiomycota</taxon>
        <taxon>Pucciniomycotina</taxon>
        <taxon>Pucciniomycetes</taxon>
        <taxon>Pucciniales</taxon>
        <taxon>Pucciniaceae</taxon>
        <taxon>Puccinia</taxon>
    </lineage>
</organism>
<sequence length="202" mass="22804">MLISLVHVGYPTLTVSIPIYIYPSSKASTTFNQLMIQPSSFILAANEIIKKHSIMSYFKKKPNFSLSNMISTINPENAFHTFKVEAKYYNQSPSRMATSACAQKEAPKIRNAKIFVEAFIVSNPLAKMNQYIAEVNKRSNCNILYYWKVYLSLALMAKCFDLGIPAISAPSERVFLRSKTIIGSQRYSPSATTIEYLLCVKE</sequence>
<dbReference type="EMBL" id="LAVV01006392">
    <property type="protein sequence ID" value="KNZ60184.1"/>
    <property type="molecule type" value="Genomic_DNA"/>
</dbReference>
<dbReference type="VEuPathDB" id="FungiDB:VP01_159g3"/>
<gene>
    <name evidence="1" type="ORF">VP01_159g3</name>
</gene>
<comment type="caution">
    <text evidence="1">The sequence shown here is derived from an EMBL/GenBank/DDBJ whole genome shotgun (WGS) entry which is preliminary data.</text>
</comment>
<accession>A0A0L6VHJ0</accession>
<name>A0A0L6VHJ0_9BASI</name>
<evidence type="ECO:0000313" key="2">
    <source>
        <dbReference type="Proteomes" id="UP000037035"/>
    </source>
</evidence>
<evidence type="ECO:0008006" key="3">
    <source>
        <dbReference type="Google" id="ProtNLM"/>
    </source>
</evidence>
<dbReference type="AlphaFoldDB" id="A0A0L6VHJ0"/>
<dbReference type="Proteomes" id="UP000037035">
    <property type="component" value="Unassembled WGS sequence"/>
</dbReference>
<keyword evidence="2" id="KW-1185">Reference proteome</keyword>
<proteinExistence type="predicted"/>